<dbReference type="EMBL" id="JARKHS020007253">
    <property type="protein sequence ID" value="KAK8781862.1"/>
    <property type="molecule type" value="Genomic_DNA"/>
</dbReference>
<feature type="domain" description="THAP-type" evidence="7">
    <location>
        <begin position="1"/>
        <end position="63"/>
    </location>
</feature>
<evidence type="ECO:0000313" key="8">
    <source>
        <dbReference type="EMBL" id="KAK8781862.1"/>
    </source>
</evidence>
<evidence type="ECO:0000259" key="7">
    <source>
        <dbReference type="PROSITE" id="PS50950"/>
    </source>
</evidence>
<proteinExistence type="predicted"/>
<dbReference type="SUPFAM" id="SSF57716">
    <property type="entry name" value="Glucocorticoid receptor-like (DNA-binding domain)"/>
    <property type="match status" value="1"/>
</dbReference>
<sequence>MYGFPGKWYEKERRQAWISAVRRINPDGTKWLPKAHTRICSAHFEGNCKSDISQHPSYIPTIFPPVYRKKARDQKRARRWQRRFSQEISSTQLDGGEKRPSQSTAEPETSIKDELHCGPSIMDFNDESLEASTAVPSPNSTGDSQPLVHSTEEWATSGTLTILLSATNGTEGSIQVAHTEMKHKVELRSQAQMQIGRESVDFVALSL</sequence>
<dbReference type="GO" id="GO:0003677">
    <property type="term" value="F:DNA binding"/>
    <property type="evidence" value="ECO:0007669"/>
    <property type="project" value="UniProtKB-UniRule"/>
</dbReference>
<evidence type="ECO:0000256" key="2">
    <source>
        <dbReference type="ARBA" id="ARBA00022771"/>
    </source>
</evidence>
<keyword evidence="3" id="KW-0862">Zinc</keyword>
<dbReference type="InterPro" id="IPR006612">
    <property type="entry name" value="THAP_Znf"/>
</dbReference>
<evidence type="ECO:0000256" key="1">
    <source>
        <dbReference type="ARBA" id="ARBA00022723"/>
    </source>
</evidence>
<evidence type="ECO:0000256" key="6">
    <source>
        <dbReference type="SAM" id="MobiDB-lite"/>
    </source>
</evidence>
<dbReference type="Pfam" id="PF05485">
    <property type="entry name" value="THAP"/>
    <property type="match status" value="1"/>
</dbReference>
<organism evidence="8 9">
    <name type="scientific">Amblyomma americanum</name>
    <name type="common">Lone star tick</name>
    <dbReference type="NCBI Taxonomy" id="6943"/>
    <lineage>
        <taxon>Eukaryota</taxon>
        <taxon>Metazoa</taxon>
        <taxon>Ecdysozoa</taxon>
        <taxon>Arthropoda</taxon>
        <taxon>Chelicerata</taxon>
        <taxon>Arachnida</taxon>
        <taxon>Acari</taxon>
        <taxon>Parasitiformes</taxon>
        <taxon>Ixodida</taxon>
        <taxon>Ixodoidea</taxon>
        <taxon>Ixodidae</taxon>
        <taxon>Amblyomminae</taxon>
        <taxon>Amblyomma</taxon>
    </lineage>
</organism>
<evidence type="ECO:0000313" key="9">
    <source>
        <dbReference type="Proteomes" id="UP001321473"/>
    </source>
</evidence>
<dbReference type="Proteomes" id="UP001321473">
    <property type="component" value="Unassembled WGS sequence"/>
</dbReference>
<protein>
    <recommendedName>
        <fullName evidence="7">THAP-type domain-containing protein</fullName>
    </recommendedName>
</protein>
<reference evidence="8 9" key="1">
    <citation type="journal article" date="2023" name="Arcadia Sci">
        <title>De novo assembly of a long-read Amblyomma americanum tick genome.</title>
        <authorList>
            <person name="Chou S."/>
            <person name="Poskanzer K.E."/>
            <person name="Rollins M."/>
            <person name="Thuy-Boun P.S."/>
        </authorList>
    </citation>
    <scope>NUCLEOTIDE SEQUENCE [LARGE SCALE GENOMIC DNA]</scope>
    <source>
        <strain evidence="8">F_SG_1</strain>
        <tissue evidence="8">Salivary glands</tissue>
    </source>
</reference>
<evidence type="ECO:0000256" key="5">
    <source>
        <dbReference type="PROSITE-ProRule" id="PRU00309"/>
    </source>
</evidence>
<dbReference type="PROSITE" id="PS50950">
    <property type="entry name" value="ZF_THAP"/>
    <property type="match status" value="1"/>
</dbReference>
<feature type="region of interest" description="Disordered" evidence="6">
    <location>
        <begin position="74"/>
        <end position="115"/>
    </location>
</feature>
<keyword evidence="2 5" id="KW-0863">Zinc-finger</keyword>
<evidence type="ECO:0000256" key="4">
    <source>
        <dbReference type="ARBA" id="ARBA00023125"/>
    </source>
</evidence>
<keyword evidence="1" id="KW-0479">Metal-binding</keyword>
<dbReference type="GO" id="GO:0008270">
    <property type="term" value="F:zinc ion binding"/>
    <property type="evidence" value="ECO:0007669"/>
    <property type="project" value="UniProtKB-KW"/>
</dbReference>
<keyword evidence="4 5" id="KW-0238">DNA-binding</keyword>
<comment type="caution">
    <text evidence="8">The sequence shown here is derived from an EMBL/GenBank/DDBJ whole genome shotgun (WGS) entry which is preliminary data.</text>
</comment>
<accession>A0AAQ4F556</accession>
<keyword evidence="9" id="KW-1185">Reference proteome</keyword>
<name>A0AAQ4F556_AMBAM</name>
<dbReference type="AlphaFoldDB" id="A0AAQ4F556"/>
<evidence type="ECO:0000256" key="3">
    <source>
        <dbReference type="ARBA" id="ARBA00022833"/>
    </source>
</evidence>
<gene>
    <name evidence="8" type="ORF">V5799_016796</name>
</gene>